<feature type="domain" description="ImpA N-terminal" evidence="1">
    <location>
        <begin position="9"/>
        <end position="131"/>
    </location>
</feature>
<dbReference type="Pfam" id="PF06812">
    <property type="entry name" value="ImpA_N"/>
    <property type="match status" value="1"/>
</dbReference>
<dbReference type="EMBL" id="CP011144">
    <property type="protein sequence ID" value="AKC85911.1"/>
    <property type="molecule type" value="Genomic_DNA"/>
</dbReference>
<protein>
    <recommendedName>
        <fullName evidence="1">ImpA N-terminal domain-containing protein</fullName>
    </recommendedName>
</protein>
<evidence type="ECO:0000313" key="3">
    <source>
        <dbReference type="Proteomes" id="UP000033067"/>
    </source>
</evidence>
<dbReference type="PANTHER" id="PTHR37951">
    <property type="entry name" value="CYTOPLASMIC PROTEIN-RELATED"/>
    <property type="match status" value="1"/>
</dbReference>
<organism evidence="2 3">
    <name type="scientific">Pseudoxanthomonas suwonensis</name>
    <dbReference type="NCBI Taxonomy" id="314722"/>
    <lineage>
        <taxon>Bacteria</taxon>
        <taxon>Pseudomonadati</taxon>
        <taxon>Pseudomonadota</taxon>
        <taxon>Gammaproteobacteria</taxon>
        <taxon>Lysobacterales</taxon>
        <taxon>Lysobacteraceae</taxon>
        <taxon>Pseudoxanthomonas</taxon>
    </lineage>
</organism>
<name>A0A0E3ULY8_9GAMM</name>
<dbReference type="PATRIC" id="fig|314722.6.peg.667"/>
<dbReference type="PANTHER" id="PTHR37951:SF1">
    <property type="entry name" value="TYPE VI SECRETION SYSTEM COMPONENT TSSA1"/>
    <property type="match status" value="1"/>
</dbReference>
<dbReference type="InterPro" id="IPR017740">
    <property type="entry name" value="TssA-like"/>
</dbReference>
<evidence type="ECO:0000259" key="1">
    <source>
        <dbReference type="Pfam" id="PF06812"/>
    </source>
</evidence>
<dbReference type="InterPro" id="IPR010657">
    <property type="entry name" value="ImpA_N"/>
</dbReference>
<dbReference type="RefSeq" id="WP_052630338.1">
    <property type="nucleotide sequence ID" value="NZ_CP011144.1"/>
</dbReference>
<dbReference type="Proteomes" id="UP000033067">
    <property type="component" value="Chromosome"/>
</dbReference>
<reference evidence="2 3" key="1">
    <citation type="journal article" date="2015" name="Genome Announc.">
        <title>Complete Genome Sequence of Pseudoxanthomonas suwonensis Strain J1, a Cellulose-Degrading Bacterium Isolated from Leaf- and Wood-Enriched Soil.</title>
        <authorList>
            <person name="Hou L."/>
            <person name="Jiang J."/>
            <person name="Xu Z."/>
            <person name="Zhou Y."/>
            <person name="Leung F.C."/>
        </authorList>
    </citation>
    <scope>NUCLEOTIDE SEQUENCE [LARGE SCALE GENOMIC DNA]</scope>
    <source>
        <strain evidence="2 3">J1</strain>
    </source>
</reference>
<dbReference type="KEGG" id="psuw:WQ53_03190"/>
<dbReference type="AlphaFoldDB" id="A0A0E3ULY8"/>
<keyword evidence="3" id="KW-1185">Reference proteome</keyword>
<proteinExistence type="predicted"/>
<gene>
    <name evidence="2" type="ORF">WQ53_03190</name>
</gene>
<accession>A0A0E3ULY8</accession>
<dbReference type="OrthoDB" id="9771118at2"/>
<evidence type="ECO:0000313" key="2">
    <source>
        <dbReference type="EMBL" id="AKC85911.1"/>
    </source>
</evidence>
<dbReference type="NCBIfam" id="TIGR03363">
    <property type="entry name" value="VI_chp_8"/>
    <property type="match status" value="1"/>
</dbReference>
<sequence length="352" mass="38422">MSIDITDWLKPIRDDAPCGDDVSFSDAFDRIREARRADDPTLSQGEWEHELKVANWRQVIQLAGTVLAEQSKDLQAAVWLGEALIAQHHLAGAEAAFELLARLQQDYWDGLYPLADDGDLEERAAKLAWFSDYGIRALLALRVTPGDGGYRLADWQVSREVDNLARQDAEAHQEALDEGKPTGEMFDKAVESNPDAVLLEYHDAAARVLEAFQRFKAATDEKLGRSGPNLTAMDTAIKRFQQVVARAAKARGLIGDQAGDTEEQSGEVEVATGAGFGGFSPGGGDAANKAAALRTVSEIAAWFKRVEPHSPVSYLLQRAVAWADTPLDEWLAEVLADDGALSRVRSRIGLPD</sequence>